<keyword evidence="3" id="KW-0223">Dioxygenase</keyword>
<feature type="region of interest" description="Disordered" evidence="2">
    <location>
        <begin position="1"/>
        <end position="23"/>
    </location>
</feature>
<dbReference type="EC" id="1.14.11.18" evidence="3"/>
<accession>A0A375BWY4</accession>
<name>A0A375BWY4_9BURK</name>
<dbReference type="PANTHER" id="PTHR20883">
    <property type="entry name" value="PHYTANOYL-COA DIOXYGENASE DOMAIN CONTAINING 1"/>
    <property type="match status" value="1"/>
</dbReference>
<dbReference type="InterPro" id="IPR008775">
    <property type="entry name" value="Phytyl_CoA_dOase-like"/>
</dbReference>
<dbReference type="Pfam" id="PF05721">
    <property type="entry name" value="PhyH"/>
    <property type="match status" value="1"/>
</dbReference>
<comment type="caution">
    <text evidence="3">The sequence shown here is derived from an EMBL/GenBank/DDBJ whole genome shotgun (WGS) entry which is preliminary data.</text>
</comment>
<evidence type="ECO:0000256" key="2">
    <source>
        <dbReference type="SAM" id="MobiDB-lite"/>
    </source>
</evidence>
<protein>
    <submittedName>
        <fullName evidence="3">Phytanoyl-CoA dioxygenase</fullName>
        <ecNumber evidence="3">1.14.11.18</ecNumber>
    </submittedName>
</protein>
<gene>
    <name evidence="3" type="ORF">CBM2587_B10013</name>
</gene>
<dbReference type="EMBL" id="OFSQ01000029">
    <property type="protein sequence ID" value="SOY57642.1"/>
    <property type="molecule type" value="Genomic_DNA"/>
</dbReference>
<keyword evidence="3" id="KW-0560">Oxidoreductase</keyword>
<dbReference type="PANTHER" id="PTHR20883:SF48">
    <property type="entry name" value="ECTOINE DIOXYGENASE"/>
    <property type="match status" value="1"/>
</dbReference>
<evidence type="ECO:0000313" key="3">
    <source>
        <dbReference type="EMBL" id="SOY57642.1"/>
    </source>
</evidence>
<dbReference type="GO" id="GO:0005506">
    <property type="term" value="F:iron ion binding"/>
    <property type="evidence" value="ECO:0007669"/>
    <property type="project" value="UniProtKB-ARBA"/>
</dbReference>
<sequence length="320" mass="34232">MARRGLQDADAAPAPDGAGSGIMSLSGHRGPVPFFRLFARPCAAPAAMTSLDPCADLPASTLSADPGALPRLVHAFHANGFVILRGFADEPVCAALEAVTRQHLAAAVPPVEFEADLGYPGAPPTRDAAGGGTVRRLRQAYGRDAEFRRWASDPKLVSVVQALLGEPARITLAHHNCVMTKHPHYGSQTGWHRDTRYWSFARPELVTVWLALGDEDERNGVLRVIPGSHQAKLEPGQLDPAEFLIEAHPASQPLLDAAQPLSLHRGDVLCFDSRLFHAAGRNTSNAVKLSVAFAYFGASNRPLDGTRSAEFGSVELHPAD</sequence>
<dbReference type="Proteomes" id="UP000256780">
    <property type="component" value="Chromosome CBM2587_b"/>
</dbReference>
<dbReference type="SUPFAM" id="SSF51197">
    <property type="entry name" value="Clavaminate synthase-like"/>
    <property type="match status" value="1"/>
</dbReference>
<dbReference type="AlphaFoldDB" id="A0A375BWY4"/>
<evidence type="ECO:0000256" key="1">
    <source>
        <dbReference type="ARBA" id="ARBA00001954"/>
    </source>
</evidence>
<reference evidence="3" key="1">
    <citation type="submission" date="2018-01" db="EMBL/GenBank/DDBJ databases">
        <authorList>
            <person name="Clerissi C."/>
        </authorList>
    </citation>
    <scope>NUCLEOTIDE SEQUENCE</scope>
    <source>
        <strain evidence="3">Cupriavidus sp. LMG 19464</strain>
    </source>
</reference>
<proteinExistence type="predicted"/>
<dbReference type="GO" id="GO:0048244">
    <property type="term" value="F:phytanoyl-CoA dioxygenase activity"/>
    <property type="evidence" value="ECO:0007669"/>
    <property type="project" value="UniProtKB-EC"/>
</dbReference>
<feature type="compositionally biased region" description="Low complexity" evidence="2">
    <location>
        <begin position="8"/>
        <end position="17"/>
    </location>
</feature>
<dbReference type="Gene3D" id="2.60.120.620">
    <property type="entry name" value="q2cbj1_9rhob like domain"/>
    <property type="match status" value="1"/>
</dbReference>
<organism evidence="3">
    <name type="scientific">Cupriavidus taiwanensis</name>
    <dbReference type="NCBI Taxonomy" id="164546"/>
    <lineage>
        <taxon>Bacteria</taxon>
        <taxon>Pseudomonadati</taxon>
        <taxon>Pseudomonadota</taxon>
        <taxon>Betaproteobacteria</taxon>
        <taxon>Burkholderiales</taxon>
        <taxon>Burkholderiaceae</taxon>
        <taxon>Cupriavidus</taxon>
    </lineage>
</organism>
<comment type="cofactor">
    <cofactor evidence="1">
        <name>Fe(2+)</name>
        <dbReference type="ChEBI" id="CHEBI:29033"/>
    </cofactor>
</comment>